<dbReference type="PANTHER" id="PTHR11638">
    <property type="entry name" value="ATP-DEPENDENT CLP PROTEASE"/>
    <property type="match status" value="1"/>
</dbReference>
<evidence type="ECO:0000256" key="12">
    <source>
        <dbReference type="RuleBase" id="RU004432"/>
    </source>
</evidence>
<dbReference type="GO" id="GO:0005737">
    <property type="term" value="C:cytoplasm"/>
    <property type="evidence" value="ECO:0007669"/>
    <property type="project" value="UniProtKB-SubCell"/>
</dbReference>
<dbReference type="PRINTS" id="PR00300">
    <property type="entry name" value="CLPPROTEASEA"/>
</dbReference>
<evidence type="ECO:0000256" key="13">
    <source>
        <dbReference type="RuleBase" id="RU362034"/>
    </source>
</evidence>
<dbReference type="GO" id="GO:0034605">
    <property type="term" value="P:cellular response to heat"/>
    <property type="evidence" value="ECO:0007669"/>
    <property type="project" value="TreeGrafter"/>
</dbReference>
<evidence type="ECO:0000256" key="10">
    <source>
        <dbReference type="ARBA" id="ARBA00026057"/>
    </source>
</evidence>
<dbReference type="OrthoDB" id="9803641at2"/>
<keyword evidence="8 12" id="KW-0143">Chaperone</keyword>
<keyword evidence="13" id="KW-0963">Cytoplasm</keyword>
<dbReference type="CDD" id="cd00009">
    <property type="entry name" value="AAA"/>
    <property type="match status" value="1"/>
</dbReference>
<evidence type="ECO:0000256" key="4">
    <source>
        <dbReference type="ARBA" id="ARBA00022737"/>
    </source>
</evidence>
<comment type="function">
    <text evidence="9">Part of a stress-induced multi-chaperone system, it is involved in the recovery of the cell from heat-induced damage, in cooperation with DnaK, DnaJ and GrpE. Acts before DnaK, in the processing of protein aggregates. Protein binding stimulates the ATPase activity; ATP hydrolysis unfolds the denatured protein aggregates, which probably helps expose new hydrophobic binding sites on the surface of ClpB-bound aggregates, contributing to the solubilization and refolding of denatured protein aggregates by DnaK.</text>
</comment>
<dbReference type="PROSITE" id="PS00871">
    <property type="entry name" value="CLPAB_2"/>
    <property type="match status" value="1"/>
</dbReference>
<dbReference type="Pfam" id="PF10431">
    <property type="entry name" value="ClpB_D2-small"/>
    <property type="match status" value="1"/>
</dbReference>
<dbReference type="InterPro" id="IPR003593">
    <property type="entry name" value="AAA+_ATPase"/>
</dbReference>
<organism evidence="15 16">
    <name type="scientific">Roseinatronobacter bogoriensis subsp. barguzinensis</name>
    <dbReference type="NCBI Taxonomy" id="441209"/>
    <lineage>
        <taxon>Bacteria</taxon>
        <taxon>Pseudomonadati</taxon>
        <taxon>Pseudomonadota</taxon>
        <taxon>Alphaproteobacteria</taxon>
        <taxon>Rhodobacterales</taxon>
        <taxon>Paracoccaceae</taxon>
        <taxon>Roseinatronobacter</taxon>
    </lineage>
</organism>
<dbReference type="FunFam" id="3.40.50.300:FF:000010">
    <property type="entry name" value="Chaperone clpB 1, putative"/>
    <property type="match status" value="1"/>
</dbReference>
<dbReference type="EMBL" id="CP024899">
    <property type="protein sequence ID" value="ATX64430.1"/>
    <property type="molecule type" value="Genomic_DNA"/>
</dbReference>
<evidence type="ECO:0000256" key="3">
    <source>
        <dbReference type="ARBA" id="ARBA00017574"/>
    </source>
</evidence>
<keyword evidence="6 12" id="KW-0067">ATP-binding</keyword>
<dbReference type="SUPFAM" id="SSF52540">
    <property type="entry name" value="P-loop containing nucleoside triphosphate hydrolases"/>
    <property type="match status" value="2"/>
</dbReference>
<reference evidence="15 16" key="1">
    <citation type="submission" date="2017-11" db="EMBL/GenBank/DDBJ databases">
        <title>Revised Sequence and Annotation of the Rhodobaca barguzinensis strain alga05 Genome.</title>
        <authorList>
            <person name="Kopejtka K."/>
            <person name="Tomasch J.M."/>
            <person name="Bunk B."/>
            <person name="Koblizek M."/>
        </authorList>
    </citation>
    <scope>NUCLEOTIDE SEQUENCE [LARGE SCALE GENOMIC DNA]</scope>
    <source>
        <strain evidence="16">alga05</strain>
    </source>
</reference>
<dbReference type="InterPro" id="IPR004176">
    <property type="entry name" value="Clp_R_N"/>
</dbReference>
<dbReference type="Pfam" id="PF02861">
    <property type="entry name" value="Clp_N"/>
    <property type="match status" value="1"/>
</dbReference>
<keyword evidence="4 11" id="KW-0677">Repeat</keyword>
<dbReference type="GO" id="GO:0016887">
    <property type="term" value="F:ATP hydrolysis activity"/>
    <property type="evidence" value="ECO:0007669"/>
    <property type="project" value="InterPro"/>
</dbReference>
<evidence type="ECO:0000313" key="16">
    <source>
        <dbReference type="Proteomes" id="UP000228948"/>
    </source>
</evidence>
<dbReference type="NCBIfam" id="TIGR03346">
    <property type="entry name" value="chaperone_ClpB"/>
    <property type="match status" value="1"/>
</dbReference>
<keyword evidence="16" id="KW-1185">Reference proteome</keyword>
<dbReference type="PROSITE" id="PS51903">
    <property type="entry name" value="CLP_R"/>
    <property type="match status" value="1"/>
</dbReference>
<evidence type="ECO:0000259" key="14">
    <source>
        <dbReference type="PROSITE" id="PS51903"/>
    </source>
</evidence>
<proteinExistence type="inferred from homology"/>
<comment type="similarity">
    <text evidence="2 12">Belongs to the ClpA/ClpB family.</text>
</comment>
<evidence type="ECO:0000313" key="15">
    <source>
        <dbReference type="EMBL" id="ATX64430.1"/>
    </source>
</evidence>
<dbReference type="InterPro" id="IPR001270">
    <property type="entry name" value="ClpA/B"/>
</dbReference>
<dbReference type="FunFam" id="3.40.50.300:FF:000025">
    <property type="entry name" value="ATP-dependent Clp protease subunit"/>
    <property type="match status" value="1"/>
</dbReference>
<evidence type="ECO:0000256" key="5">
    <source>
        <dbReference type="ARBA" id="ARBA00022741"/>
    </source>
</evidence>
<accession>A0A2K8KE50</accession>
<sequence length="870" mass="96027">MNLEKFTERARGFLQAAQTIALREDHQRLVPAHLLKALLDDDQGMAANLIKRAGGAPDRVAQANDIALAKIPKVSGGEGQIYMDPQTAKVVDQAEQIAKKAGDSFVTVERLLTALALVKSDAKDALDAGAVTAQNLNAAINDLRKGRTADSASAEEGYEALKKYARDLTEAAREGKIDPIIGRDEEIRRAMQVLSRRTKNNPVLIGEPGVGKTAIAEGLALRIINGDVPESLRDKKLMALDMGALIAGAKYRGEFEERLKAILSEVTSADGEIILFIDEMHTLVGAGKSEGAMDAANLIKPALARGELHCVGATTLDEYRKHVEKDAALARRFQPVMVEEPTVEDSISILRGIKEKYELHHGVRISDSALVAAATLSHRYITDRFLPDKAIDLMDEAASRLRMQIDSKPEELDALDREILQKQIEAEALKKEDDTASRDRLEKLEKELSELQQQSSELTAQWQAERDKLASARELKEQLDRARAELDQAKREGNLARAGELSYGVIPGLEKQLSEAEDREGTEMVSEAVRPEQIAQVVERWTGIPTSKMLEGEREKLLRMEEELHKRVVGQDEAIHAVANAVRRARAGLNDENRPLGSFLFLGPTGVGKTELTKAVAQYLFDDDQAMVRIDMSEFMEKHSVARLIGAPPGYVGYEEGGVLTEAVRRRPYQVVLFDEVEKAHPEVFNVLLQVLDDGVLTDSHGRTVDFKQTLIILTSNLGSQALSQMAEGADKASVKAEVMDAVRAHFRPEFLNRLDETVIFDRLSRDDMDAIVDIQMARLLKRLLARKITLEMDDAARTWMADKGYDPVYGARPLKRVIQRYLQDPLAQMLLSGKVLDGASVTVTAGAEGLIIGDHVVGDDDTPRMKLVH</sequence>
<dbReference type="InterPro" id="IPR028299">
    <property type="entry name" value="ClpA/B_CS2"/>
</dbReference>
<dbReference type="GO" id="GO:0042026">
    <property type="term" value="P:protein refolding"/>
    <property type="evidence" value="ECO:0007669"/>
    <property type="project" value="UniProtKB-UniRule"/>
</dbReference>
<dbReference type="Pfam" id="PF17871">
    <property type="entry name" value="AAA_lid_9"/>
    <property type="match status" value="1"/>
</dbReference>
<dbReference type="Gene3D" id="3.40.50.300">
    <property type="entry name" value="P-loop containing nucleotide triphosphate hydrolases"/>
    <property type="match status" value="3"/>
</dbReference>
<dbReference type="Gene3D" id="1.10.1780.10">
    <property type="entry name" value="Clp, N-terminal domain"/>
    <property type="match status" value="1"/>
</dbReference>
<dbReference type="InterPro" id="IPR050130">
    <property type="entry name" value="ClpA_ClpB"/>
</dbReference>
<dbReference type="Proteomes" id="UP000228948">
    <property type="component" value="Chromosome"/>
</dbReference>
<keyword evidence="5 12" id="KW-0547">Nucleotide-binding</keyword>
<dbReference type="SUPFAM" id="SSF81923">
    <property type="entry name" value="Double Clp-N motif"/>
    <property type="match status" value="1"/>
</dbReference>
<evidence type="ECO:0000256" key="1">
    <source>
        <dbReference type="ARBA" id="ARBA00004496"/>
    </source>
</evidence>
<feature type="domain" description="Clp R" evidence="14">
    <location>
        <begin position="3"/>
        <end position="146"/>
    </location>
</feature>
<dbReference type="STRING" id="441209.GCA_001870665_00321"/>
<evidence type="ECO:0000256" key="8">
    <source>
        <dbReference type="ARBA" id="ARBA00023186"/>
    </source>
</evidence>
<dbReference type="InterPro" id="IPR003959">
    <property type="entry name" value="ATPase_AAA_core"/>
</dbReference>
<evidence type="ECO:0000256" key="2">
    <source>
        <dbReference type="ARBA" id="ARBA00008675"/>
    </source>
</evidence>
<protein>
    <recommendedName>
        <fullName evidence="3 13">Chaperone protein ClpB</fullName>
    </recommendedName>
</protein>
<dbReference type="InterPro" id="IPR019489">
    <property type="entry name" value="Clp_ATPase_C"/>
</dbReference>
<keyword evidence="13" id="KW-0346">Stress response</keyword>
<dbReference type="Gene3D" id="1.10.8.60">
    <property type="match status" value="1"/>
</dbReference>
<dbReference type="AlphaFoldDB" id="A0A2K8KE50"/>
<dbReference type="InterPro" id="IPR017730">
    <property type="entry name" value="Chaperonin_ClpB"/>
</dbReference>
<dbReference type="PANTHER" id="PTHR11638:SF18">
    <property type="entry name" value="HEAT SHOCK PROTEIN 104"/>
    <property type="match status" value="1"/>
</dbReference>
<dbReference type="InterPro" id="IPR041546">
    <property type="entry name" value="ClpA/ClpB_AAA_lid"/>
</dbReference>
<dbReference type="InterPro" id="IPR036628">
    <property type="entry name" value="Clp_N_dom_sf"/>
</dbReference>
<dbReference type="GO" id="GO:0005524">
    <property type="term" value="F:ATP binding"/>
    <property type="evidence" value="ECO:0007669"/>
    <property type="project" value="UniProtKB-UniRule"/>
</dbReference>
<dbReference type="Pfam" id="PF00004">
    <property type="entry name" value="AAA"/>
    <property type="match status" value="1"/>
</dbReference>
<dbReference type="Pfam" id="PF07724">
    <property type="entry name" value="AAA_2"/>
    <property type="match status" value="1"/>
</dbReference>
<dbReference type="CDD" id="cd19499">
    <property type="entry name" value="RecA-like_ClpB_Hsp104-like"/>
    <property type="match status" value="1"/>
</dbReference>
<name>A0A2K8KE50_9RHOB</name>
<keyword evidence="7 13" id="KW-0175">Coiled coil</keyword>
<gene>
    <name evidence="13 15" type="primary">clpB</name>
    <name evidence="15" type="ORF">BG454_00105</name>
</gene>
<dbReference type="PROSITE" id="PS00870">
    <property type="entry name" value="CLPAB_1"/>
    <property type="match status" value="1"/>
</dbReference>
<evidence type="ECO:0000256" key="7">
    <source>
        <dbReference type="ARBA" id="ARBA00023054"/>
    </source>
</evidence>
<dbReference type="InterPro" id="IPR027417">
    <property type="entry name" value="P-loop_NTPase"/>
</dbReference>
<comment type="subunit">
    <text evidence="13">Homohexamer; The oligomerization is ATP-dependent.</text>
</comment>
<comment type="subcellular location">
    <subcellularLocation>
        <location evidence="1 13">Cytoplasm</location>
    </subcellularLocation>
</comment>
<evidence type="ECO:0000256" key="9">
    <source>
        <dbReference type="ARBA" id="ARBA00025613"/>
    </source>
</evidence>
<comment type="subunit">
    <text evidence="10">Homohexamer. The oligomerization is ATP-dependent.</text>
</comment>
<dbReference type="InterPro" id="IPR018368">
    <property type="entry name" value="ClpA/B_CS1"/>
</dbReference>
<evidence type="ECO:0000256" key="11">
    <source>
        <dbReference type="PROSITE-ProRule" id="PRU01251"/>
    </source>
</evidence>
<evidence type="ECO:0000256" key="6">
    <source>
        <dbReference type="ARBA" id="ARBA00022840"/>
    </source>
</evidence>
<dbReference type="FunFam" id="3.40.50.300:FF:000120">
    <property type="entry name" value="ATP-dependent chaperone ClpB"/>
    <property type="match status" value="1"/>
</dbReference>
<dbReference type="SMART" id="SM01086">
    <property type="entry name" value="ClpB_D2-small"/>
    <property type="match status" value="1"/>
</dbReference>
<feature type="coiled-coil region" evidence="13">
    <location>
        <begin position="412"/>
        <end position="499"/>
    </location>
</feature>
<dbReference type="RefSeq" id="WP_071479513.1">
    <property type="nucleotide sequence ID" value="NZ_CP024899.1"/>
</dbReference>
<dbReference type="SMART" id="SM00382">
    <property type="entry name" value="AAA"/>
    <property type="match status" value="2"/>
</dbReference>
<dbReference type="KEGG" id="rbg:BG454_00105"/>